<evidence type="ECO:0000256" key="7">
    <source>
        <dbReference type="ARBA" id="ARBA00022801"/>
    </source>
</evidence>
<dbReference type="CDD" id="cd18030">
    <property type="entry name" value="DEXHc_RE_I_HsdR"/>
    <property type="match status" value="1"/>
</dbReference>
<evidence type="ECO:0000256" key="10">
    <source>
        <dbReference type="RuleBase" id="RU364115"/>
    </source>
</evidence>
<dbReference type="SMART" id="SM00487">
    <property type="entry name" value="DEXDc"/>
    <property type="match status" value="1"/>
</dbReference>
<gene>
    <name evidence="12" type="primary">hsdR</name>
    <name evidence="12" type="ORF">TBK1r_46030</name>
</gene>
<name>A0ABX5XU84_9BACT</name>
<proteinExistence type="inferred from homology"/>
<dbReference type="GO" id="GO:0009035">
    <property type="term" value="F:type I site-specific deoxyribonuclease activity"/>
    <property type="evidence" value="ECO:0007669"/>
    <property type="project" value="UniProtKB-EC"/>
</dbReference>
<dbReference type="PANTHER" id="PTHR30195">
    <property type="entry name" value="TYPE I SITE-SPECIFIC DEOXYRIBONUCLEASE PROTEIN SUBUNIT M AND R"/>
    <property type="match status" value="1"/>
</dbReference>
<reference evidence="12 13" key="1">
    <citation type="submission" date="2019-02" db="EMBL/GenBank/DDBJ databases">
        <title>Deep-cultivation of Planctomycetes and their phenomic and genomic characterization uncovers novel biology.</title>
        <authorList>
            <person name="Wiegand S."/>
            <person name="Jogler M."/>
            <person name="Boedeker C."/>
            <person name="Pinto D."/>
            <person name="Vollmers J."/>
            <person name="Rivas-Marin E."/>
            <person name="Kohn T."/>
            <person name="Peeters S.H."/>
            <person name="Heuer A."/>
            <person name="Rast P."/>
            <person name="Oberbeckmann S."/>
            <person name="Bunk B."/>
            <person name="Jeske O."/>
            <person name="Meyerdierks A."/>
            <person name="Storesund J.E."/>
            <person name="Kallscheuer N."/>
            <person name="Luecker S."/>
            <person name="Lage O.M."/>
            <person name="Pohl T."/>
            <person name="Merkel B.J."/>
            <person name="Hornburger P."/>
            <person name="Mueller R.-W."/>
            <person name="Bruemmer F."/>
            <person name="Labrenz M."/>
            <person name="Spormann A.M."/>
            <person name="Op den Camp H."/>
            <person name="Overmann J."/>
            <person name="Amann R."/>
            <person name="Jetten M.S.M."/>
            <person name="Mascher T."/>
            <person name="Medema M.H."/>
            <person name="Devos D.P."/>
            <person name="Kaster A.-K."/>
            <person name="Ovreas L."/>
            <person name="Rohde M."/>
            <person name="Galperin M.Y."/>
            <person name="Jogler C."/>
        </authorList>
    </citation>
    <scope>NUCLEOTIDE SEQUENCE [LARGE SCALE GENOMIC DNA]</scope>
    <source>
        <strain evidence="12 13">TBK1r</strain>
    </source>
</reference>
<dbReference type="NCBIfam" id="TIGR00348">
    <property type="entry name" value="hsdR"/>
    <property type="match status" value="1"/>
</dbReference>
<dbReference type="InterPro" id="IPR004473">
    <property type="entry name" value="Restrct_endonuc_typeI_HsdR"/>
</dbReference>
<dbReference type="InterPro" id="IPR051268">
    <property type="entry name" value="Type-I_R_enzyme_R_subunit"/>
</dbReference>
<comment type="catalytic activity">
    <reaction evidence="1 10">
        <text>Endonucleolytic cleavage of DNA to give random double-stranded fragments with terminal 5'-phosphates, ATP is simultaneously hydrolyzed.</text>
        <dbReference type="EC" id="3.1.21.3"/>
    </reaction>
</comment>
<keyword evidence="5 10" id="KW-0680">Restriction system</keyword>
<dbReference type="InterPro" id="IPR007409">
    <property type="entry name" value="Restrct_endonuc_type1_HsdR_N"/>
</dbReference>
<keyword evidence="13" id="KW-1185">Reference proteome</keyword>
<dbReference type="Pfam" id="PF22679">
    <property type="entry name" value="T1R_D3-like"/>
    <property type="match status" value="1"/>
</dbReference>
<keyword evidence="8 10" id="KW-0067">ATP-binding</keyword>
<evidence type="ECO:0000256" key="8">
    <source>
        <dbReference type="ARBA" id="ARBA00022840"/>
    </source>
</evidence>
<dbReference type="InterPro" id="IPR027417">
    <property type="entry name" value="P-loop_NTPase"/>
</dbReference>
<keyword evidence="4 10" id="KW-0547">Nucleotide-binding</keyword>
<dbReference type="PANTHER" id="PTHR30195:SF15">
    <property type="entry name" value="TYPE I RESTRICTION ENZYME HINDI ENDONUCLEASE SUBUNIT"/>
    <property type="match status" value="1"/>
</dbReference>
<dbReference type="SUPFAM" id="SSF52540">
    <property type="entry name" value="P-loop containing nucleoside triphosphate hydrolases"/>
    <property type="match status" value="2"/>
</dbReference>
<evidence type="ECO:0000256" key="5">
    <source>
        <dbReference type="ARBA" id="ARBA00022747"/>
    </source>
</evidence>
<comment type="subunit">
    <text evidence="10">The type I restriction/modification system is composed of three polypeptides R, M and S.</text>
</comment>
<dbReference type="CDD" id="cd18800">
    <property type="entry name" value="SF2_C_EcoR124I-like"/>
    <property type="match status" value="1"/>
</dbReference>
<accession>A0ABX5XU84</accession>
<comment type="function">
    <text evidence="10">Subunit R is required for both nuclease and ATPase activities, but not for modification.</text>
</comment>
<protein>
    <recommendedName>
        <fullName evidence="10">Type I restriction enzyme endonuclease subunit</fullName>
        <shortName evidence="10">R protein</shortName>
        <ecNumber evidence="10">3.1.21.3</ecNumber>
    </recommendedName>
</protein>
<evidence type="ECO:0000259" key="11">
    <source>
        <dbReference type="PROSITE" id="PS51192"/>
    </source>
</evidence>
<dbReference type="Pfam" id="PF04313">
    <property type="entry name" value="HSDR_N"/>
    <property type="match status" value="1"/>
</dbReference>
<keyword evidence="7 10" id="KW-0378">Hydrolase</keyword>
<keyword evidence="3" id="KW-0540">Nuclease</keyword>
<evidence type="ECO:0000313" key="13">
    <source>
        <dbReference type="Proteomes" id="UP000318081"/>
    </source>
</evidence>
<organism evidence="12 13">
    <name type="scientific">Stieleria magnilauensis</name>
    <dbReference type="NCBI Taxonomy" id="2527963"/>
    <lineage>
        <taxon>Bacteria</taxon>
        <taxon>Pseudomonadati</taxon>
        <taxon>Planctomycetota</taxon>
        <taxon>Planctomycetia</taxon>
        <taxon>Pirellulales</taxon>
        <taxon>Pirellulaceae</taxon>
        <taxon>Stieleria</taxon>
    </lineage>
</organism>
<sequence length="1060" mass="120284">MSGDVNKPERETQNRVIRLLRDTLKYDYLGDWDERSGNSNIEDEQLRKYLAKQDYTTDNINAAILKLKTEANNSGRSLYDNNEAVYKLLRYGVDVKTKAGESTAKVWLIDWDSPENNDFAVAEEVTLTGPKTRRPDVVLYINGIAIGVLELKNSRTSIGHGIRQNLSNQKPEFNQWFFSTVQFVFAGNDTQGVRYGTIGTPEKFFLSWKEDEHDSSGYLLDKYLTKMCRKDRILELMHDFVLFDGGVKKLPRVHQYFGIKAAQDHVRRREGGVIWHTQGSGKSIVMVLLAKWILENNPNARIAVITDRDELDKQMLANMRACGLLSDSQPDGFYHASSGRDLVDKLCDTLPRVVSSLVHKFGKKDVDDFDAYIKDLEAQPTKTVGEIFVFVDECHRTQSGKLHRVMKAIMPNAVFIGFTGTPLLKKDKKTSLEVFGRYIHEYKFDEAVEDKVVLDLIYEARDIDQRLGSEDKIDQWFEAKTRGLNDWQKDELKKKWGTMQSVLSSRSRMSRVVSDIVFDFSCKPRVSSQRGNAILVAKSIYEACKYFTLFNDASTGFKGKCAVITSYNPQSKDITLEDTGANTETDKEFIYNTYEELLKDVDAKPGKTKTETYEDRAKALFTQQPANMKLLVVVDKLLTGFDAPSCTYLYIDKTMRDHGLFQAICRTNRLDGEDKEFGYIVDYMDLFKNLVNEKGTGALQVYTSDLDHELCKGDPEIAMKDRLKTGKEKLDDALEQAELLCEPVQPPKTDLDHIRYFCGNTEVPTDLKAREPQRAAMYKAIASLVRAYANLADELNLAGYTDADVARLKGRVNHFVKLRDVIRNAAGETLDLKAYEADMRHLIDTYIEADEPRKISDFDEMGVLEVITKSGMDKVVDHLSNQLGGNQTAVAETIENNVRSKIIKEQLNDPAYYERMSKLLDEVIEMRRSKAIDYEEYLKRIGDLAKRVELGGVSEAPPGLDTRGKLAVYNMLVKILSSPNQCTGTESTVAEPPQSYDAGVDNLLKLALAIDETVRRVRPHGWKGVQAKEAIVYDALYQLLSQNDDHAEQVFQVLLAQEEY</sequence>
<evidence type="ECO:0000256" key="3">
    <source>
        <dbReference type="ARBA" id="ARBA00022722"/>
    </source>
</evidence>
<keyword evidence="9 10" id="KW-0238">DNA-binding</keyword>
<dbReference type="Proteomes" id="UP000318081">
    <property type="component" value="Chromosome"/>
</dbReference>
<evidence type="ECO:0000256" key="6">
    <source>
        <dbReference type="ARBA" id="ARBA00022759"/>
    </source>
</evidence>
<comment type="similarity">
    <text evidence="2 10">Belongs to the HsdR family.</text>
</comment>
<dbReference type="Gene3D" id="3.40.50.300">
    <property type="entry name" value="P-loop containing nucleotide triphosphate hydrolases"/>
    <property type="match status" value="2"/>
</dbReference>
<dbReference type="EC" id="3.1.21.3" evidence="10"/>
<dbReference type="CDD" id="cd22332">
    <property type="entry name" value="HsdR_N"/>
    <property type="match status" value="1"/>
</dbReference>
<evidence type="ECO:0000313" key="12">
    <source>
        <dbReference type="EMBL" id="QDV85589.1"/>
    </source>
</evidence>
<evidence type="ECO:0000256" key="9">
    <source>
        <dbReference type="ARBA" id="ARBA00023125"/>
    </source>
</evidence>
<dbReference type="Pfam" id="PF18766">
    <property type="entry name" value="SWI2_SNF2"/>
    <property type="match status" value="1"/>
</dbReference>
<keyword evidence="6" id="KW-0255">Endonuclease</keyword>
<dbReference type="InterPro" id="IPR040980">
    <property type="entry name" value="SWI2_SNF2"/>
</dbReference>
<evidence type="ECO:0000256" key="2">
    <source>
        <dbReference type="ARBA" id="ARBA00008598"/>
    </source>
</evidence>
<evidence type="ECO:0000256" key="4">
    <source>
        <dbReference type="ARBA" id="ARBA00022741"/>
    </source>
</evidence>
<dbReference type="InterPro" id="IPR014001">
    <property type="entry name" value="Helicase_ATP-bd"/>
</dbReference>
<feature type="domain" description="Helicase ATP-binding" evidence="11">
    <location>
        <begin position="263"/>
        <end position="440"/>
    </location>
</feature>
<dbReference type="Gene3D" id="3.90.1570.50">
    <property type="match status" value="1"/>
</dbReference>
<dbReference type="RefSeq" id="WP_145215474.1">
    <property type="nucleotide sequence ID" value="NZ_CP036432.1"/>
</dbReference>
<evidence type="ECO:0000256" key="1">
    <source>
        <dbReference type="ARBA" id="ARBA00000851"/>
    </source>
</evidence>
<dbReference type="EMBL" id="CP036432">
    <property type="protein sequence ID" value="QDV85589.1"/>
    <property type="molecule type" value="Genomic_DNA"/>
</dbReference>
<dbReference type="PROSITE" id="PS51192">
    <property type="entry name" value="HELICASE_ATP_BIND_1"/>
    <property type="match status" value="1"/>
</dbReference>
<dbReference type="InterPro" id="IPR055180">
    <property type="entry name" value="HsdR_RecA-like_helicase_dom_2"/>
</dbReference>